<evidence type="ECO:0000256" key="7">
    <source>
        <dbReference type="ARBA" id="ARBA00022723"/>
    </source>
</evidence>
<comment type="subcellular location">
    <subcellularLocation>
        <location evidence="11">Cytoplasm</location>
    </subcellularLocation>
</comment>
<evidence type="ECO:0000256" key="9">
    <source>
        <dbReference type="ARBA" id="ARBA00022801"/>
    </source>
</evidence>
<comment type="caution">
    <text evidence="13">The sequence shown here is derived from an EMBL/GenBank/DDBJ whole genome shotgun (WGS) entry which is preliminary data.</text>
</comment>
<organism evidence="13 14">
    <name type="scientific">Pseudohongiella nitratireducens</name>
    <dbReference type="NCBI Taxonomy" id="1768907"/>
    <lineage>
        <taxon>Bacteria</taxon>
        <taxon>Pseudomonadati</taxon>
        <taxon>Pseudomonadota</taxon>
        <taxon>Gammaproteobacteria</taxon>
        <taxon>Pseudomonadales</taxon>
        <taxon>Pseudohongiellaceae</taxon>
        <taxon>Pseudohongiella</taxon>
    </lineage>
</organism>
<comment type="function">
    <text evidence="2 11">Endonuclease that specifically degrades the RNA of RNA-DNA hybrids.</text>
</comment>
<dbReference type="EC" id="3.1.26.4" evidence="5 11"/>
<feature type="domain" description="RNase H type-1" evidence="12">
    <location>
        <begin position="1"/>
        <end position="143"/>
    </location>
</feature>
<dbReference type="RefSeq" id="WP_068811862.1">
    <property type="nucleotide sequence ID" value="NZ_BMIY01000008.1"/>
</dbReference>
<comment type="subunit">
    <text evidence="4 11">Monomer.</text>
</comment>
<evidence type="ECO:0000259" key="12">
    <source>
        <dbReference type="PROSITE" id="PS50879"/>
    </source>
</evidence>
<sequence length="147" mass="16353">MSDVVEIYTDGACRGNPGPGGWGVLLRYKGKEKTLHGGEANTTNNRMELTAVIKALESLNRPGCQVRIFSDSKYVLNGINEWIANWKKRGWKTAAKKPVLNVALWQELDALVAQHDIEWQWVKGHSGDPGNEKADELANLGIDELRL</sequence>
<dbReference type="HAMAP" id="MF_00042">
    <property type="entry name" value="RNase_H"/>
    <property type="match status" value="1"/>
</dbReference>
<keyword evidence="9 11" id="KW-0378">Hydrolase</keyword>
<dbReference type="OrthoDB" id="7845843at2"/>
<dbReference type="GO" id="GO:0005737">
    <property type="term" value="C:cytoplasm"/>
    <property type="evidence" value="ECO:0007669"/>
    <property type="project" value="UniProtKB-SubCell"/>
</dbReference>
<dbReference type="GO" id="GO:0043137">
    <property type="term" value="P:DNA replication, removal of RNA primer"/>
    <property type="evidence" value="ECO:0007669"/>
    <property type="project" value="TreeGrafter"/>
</dbReference>
<evidence type="ECO:0000256" key="1">
    <source>
        <dbReference type="ARBA" id="ARBA00000077"/>
    </source>
</evidence>
<dbReference type="PANTHER" id="PTHR10642:SF26">
    <property type="entry name" value="RIBONUCLEASE H1"/>
    <property type="match status" value="1"/>
</dbReference>
<dbReference type="SUPFAM" id="SSF53098">
    <property type="entry name" value="Ribonuclease H-like"/>
    <property type="match status" value="1"/>
</dbReference>
<evidence type="ECO:0000256" key="11">
    <source>
        <dbReference type="HAMAP-Rule" id="MF_00042"/>
    </source>
</evidence>
<comment type="similarity">
    <text evidence="3 11">Belongs to the RNase H family.</text>
</comment>
<dbReference type="PANTHER" id="PTHR10642">
    <property type="entry name" value="RIBONUCLEASE H1"/>
    <property type="match status" value="1"/>
</dbReference>
<dbReference type="InterPro" id="IPR050092">
    <property type="entry name" value="RNase_H"/>
</dbReference>
<reference evidence="13" key="2">
    <citation type="submission" date="2020-09" db="EMBL/GenBank/DDBJ databases">
        <authorList>
            <person name="Sun Q."/>
            <person name="Zhou Y."/>
        </authorList>
    </citation>
    <scope>NUCLEOTIDE SEQUENCE</scope>
    <source>
        <strain evidence="13">CGMCC 1.15425</strain>
    </source>
</reference>
<evidence type="ECO:0000256" key="10">
    <source>
        <dbReference type="ARBA" id="ARBA00022842"/>
    </source>
</evidence>
<dbReference type="GO" id="GO:0004523">
    <property type="term" value="F:RNA-DNA hybrid ribonuclease activity"/>
    <property type="evidence" value="ECO:0007669"/>
    <property type="project" value="UniProtKB-UniRule"/>
</dbReference>
<dbReference type="PROSITE" id="PS50879">
    <property type="entry name" value="RNASE_H_1"/>
    <property type="match status" value="1"/>
</dbReference>
<reference evidence="13" key="1">
    <citation type="journal article" date="2014" name="Int. J. Syst. Evol. Microbiol.">
        <title>Complete genome sequence of Corynebacterium casei LMG S-19264T (=DSM 44701T), isolated from a smear-ripened cheese.</title>
        <authorList>
            <consortium name="US DOE Joint Genome Institute (JGI-PGF)"/>
            <person name="Walter F."/>
            <person name="Albersmeier A."/>
            <person name="Kalinowski J."/>
            <person name="Ruckert C."/>
        </authorList>
    </citation>
    <scope>NUCLEOTIDE SEQUENCE</scope>
    <source>
        <strain evidence="13">CGMCC 1.15425</strain>
    </source>
</reference>
<keyword evidence="11" id="KW-0963">Cytoplasm</keyword>
<accession>A0A916VIU7</accession>
<feature type="binding site" evidence="11">
    <location>
        <position position="10"/>
    </location>
    <ligand>
        <name>Mg(2+)</name>
        <dbReference type="ChEBI" id="CHEBI:18420"/>
        <label>1</label>
    </ligand>
</feature>
<name>A0A916VIU7_9GAMM</name>
<dbReference type="GO" id="GO:0000287">
    <property type="term" value="F:magnesium ion binding"/>
    <property type="evidence" value="ECO:0007669"/>
    <property type="project" value="UniProtKB-UniRule"/>
</dbReference>
<evidence type="ECO:0000256" key="8">
    <source>
        <dbReference type="ARBA" id="ARBA00022759"/>
    </source>
</evidence>
<gene>
    <name evidence="11 13" type="primary">rnhA</name>
    <name evidence="13" type="ORF">GCM10011403_19270</name>
</gene>
<dbReference type="InterPro" id="IPR002156">
    <property type="entry name" value="RNaseH_domain"/>
</dbReference>
<keyword evidence="10 11" id="KW-0460">Magnesium</keyword>
<dbReference type="GO" id="GO:0003676">
    <property type="term" value="F:nucleic acid binding"/>
    <property type="evidence" value="ECO:0007669"/>
    <property type="project" value="InterPro"/>
</dbReference>
<comment type="catalytic activity">
    <reaction evidence="1 11">
        <text>Endonucleolytic cleavage to 5'-phosphomonoester.</text>
        <dbReference type="EC" id="3.1.26.4"/>
    </reaction>
</comment>
<evidence type="ECO:0000313" key="13">
    <source>
        <dbReference type="EMBL" id="GFZ76475.1"/>
    </source>
</evidence>
<evidence type="ECO:0000256" key="4">
    <source>
        <dbReference type="ARBA" id="ARBA00011245"/>
    </source>
</evidence>
<keyword evidence="7 11" id="KW-0479">Metal-binding</keyword>
<feature type="binding site" evidence="11">
    <location>
        <position position="10"/>
    </location>
    <ligand>
        <name>Mg(2+)</name>
        <dbReference type="ChEBI" id="CHEBI:18420"/>
        <label>2</label>
    </ligand>
</feature>
<evidence type="ECO:0000256" key="3">
    <source>
        <dbReference type="ARBA" id="ARBA00005300"/>
    </source>
</evidence>
<feature type="binding site" evidence="11">
    <location>
        <position position="71"/>
    </location>
    <ligand>
        <name>Mg(2+)</name>
        <dbReference type="ChEBI" id="CHEBI:18420"/>
        <label>1</label>
    </ligand>
</feature>
<evidence type="ECO:0000256" key="2">
    <source>
        <dbReference type="ARBA" id="ARBA00004065"/>
    </source>
</evidence>
<feature type="binding site" evidence="11">
    <location>
        <position position="48"/>
    </location>
    <ligand>
        <name>Mg(2+)</name>
        <dbReference type="ChEBI" id="CHEBI:18420"/>
        <label>1</label>
    </ligand>
</feature>
<dbReference type="CDD" id="cd09278">
    <property type="entry name" value="RNase_HI_prokaryote_like"/>
    <property type="match status" value="1"/>
</dbReference>
<dbReference type="InterPro" id="IPR012337">
    <property type="entry name" value="RNaseH-like_sf"/>
</dbReference>
<dbReference type="Proteomes" id="UP000627715">
    <property type="component" value="Unassembled WGS sequence"/>
</dbReference>
<keyword evidence="6 11" id="KW-0540">Nuclease</keyword>
<dbReference type="EMBL" id="BMIY01000008">
    <property type="protein sequence ID" value="GFZ76475.1"/>
    <property type="molecule type" value="Genomic_DNA"/>
</dbReference>
<protein>
    <recommendedName>
        <fullName evidence="5 11">Ribonuclease H</fullName>
        <shortName evidence="11">RNase H</shortName>
        <ecNumber evidence="5 11">3.1.26.4</ecNumber>
    </recommendedName>
</protein>
<keyword evidence="14" id="KW-1185">Reference proteome</keyword>
<evidence type="ECO:0000256" key="5">
    <source>
        <dbReference type="ARBA" id="ARBA00012180"/>
    </source>
</evidence>
<proteinExistence type="inferred from homology"/>
<comment type="cofactor">
    <cofactor evidence="11">
        <name>Mg(2+)</name>
        <dbReference type="ChEBI" id="CHEBI:18420"/>
    </cofactor>
    <text evidence="11">Binds 1 Mg(2+) ion per subunit. May bind a second metal ion at a regulatory site, or after substrate binding.</text>
</comment>
<keyword evidence="8 11" id="KW-0255">Endonuclease</keyword>
<dbReference type="InterPro" id="IPR022892">
    <property type="entry name" value="RNaseHI"/>
</dbReference>
<dbReference type="InterPro" id="IPR036397">
    <property type="entry name" value="RNaseH_sf"/>
</dbReference>
<evidence type="ECO:0000256" key="6">
    <source>
        <dbReference type="ARBA" id="ARBA00022722"/>
    </source>
</evidence>
<dbReference type="NCBIfam" id="NF001236">
    <property type="entry name" value="PRK00203.1"/>
    <property type="match status" value="1"/>
</dbReference>
<feature type="binding site" evidence="11">
    <location>
        <position position="135"/>
    </location>
    <ligand>
        <name>Mg(2+)</name>
        <dbReference type="ChEBI" id="CHEBI:18420"/>
        <label>2</label>
    </ligand>
</feature>
<dbReference type="Pfam" id="PF00075">
    <property type="entry name" value="RNase_H"/>
    <property type="match status" value="1"/>
</dbReference>
<evidence type="ECO:0000313" key="14">
    <source>
        <dbReference type="Proteomes" id="UP000627715"/>
    </source>
</evidence>
<dbReference type="Gene3D" id="3.30.420.10">
    <property type="entry name" value="Ribonuclease H-like superfamily/Ribonuclease H"/>
    <property type="match status" value="1"/>
</dbReference>
<dbReference type="AlphaFoldDB" id="A0A916VIU7"/>
<dbReference type="FunFam" id="3.30.420.10:FF:000089">
    <property type="entry name" value="Ribonuclease H"/>
    <property type="match status" value="1"/>
</dbReference>